<evidence type="ECO:0000313" key="10">
    <source>
        <dbReference type="Proteomes" id="UP001374579"/>
    </source>
</evidence>
<evidence type="ECO:0000256" key="3">
    <source>
        <dbReference type="ARBA" id="ARBA00023125"/>
    </source>
</evidence>
<feature type="compositionally biased region" description="Polar residues" evidence="6">
    <location>
        <begin position="286"/>
        <end position="297"/>
    </location>
</feature>
<evidence type="ECO:0000259" key="7">
    <source>
        <dbReference type="PROSITE" id="PS51011"/>
    </source>
</evidence>
<dbReference type="InterPro" id="IPR001606">
    <property type="entry name" value="ARID_dom"/>
</dbReference>
<dbReference type="InterPro" id="IPR036431">
    <property type="entry name" value="ARID_dom_sf"/>
</dbReference>
<feature type="compositionally biased region" description="Gly residues" evidence="6">
    <location>
        <begin position="265"/>
        <end position="275"/>
    </location>
</feature>
<dbReference type="SUPFAM" id="SSF46774">
    <property type="entry name" value="ARID-like"/>
    <property type="match status" value="1"/>
</dbReference>
<keyword evidence="10" id="KW-1185">Reference proteome</keyword>
<dbReference type="GO" id="GO:0006357">
    <property type="term" value="P:regulation of transcription by RNA polymerase II"/>
    <property type="evidence" value="ECO:0007669"/>
    <property type="project" value="InterPro"/>
</dbReference>
<dbReference type="CDD" id="cd16881">
    <property type="entry name" value="ARID_Dri-like"/>
    <property type="match status" value="1"/>
</dbReference>
<comment type="caution">
    <text evidence="9">The sequence shown here is derived from an EMBL/GenBank/DDBJ whole genome shotgun (WGS) entry which is preliminary data.</text>
</comment>
<evidence type="ECO:0000313" key="9">
    <source>
        <dbReference type="EMBL" id="KAK7115721.1"/>
    </source>
</evidence>
<dbReference type="SMART" id="SM01014">
    <property type="entry name" value="ARID"/>
    <property type="match status" value="1"/>
</dbReference>
<dbReference type="InterPro" id="IPR045147">
    <property type="entry name" value="ARI3A/B/C"/>
</dbReference>
<feature type="region of interest" description="Disordered" evidence="6">
    <location>
        <begin position="120"/>
        <end position="210"/>
    </location>
</feature>
<gene>
    <name evidence="9" type="ORF">V1264_001540</name>
</gene>
<evidence type="ECO:0000256" key="2">
    <source>
        <dbReference type="ARBA" id="ARBA00023015"/>
    </source>
</evidence>
<keyword evidence="4" id="KW-0804">Transcription</keyword>
<dbReference type="PANTHER" id="PTHR15348:SF0">
    <property type="entry name" value="PROTEIN DEAD RINGER"/>
    <property type="match status" value="1"/>
</dbReference>
<dbReference type="GO" id="GO:0003677">
    <property type="term" value="F:DNA binding"/>
    <property type="evidence" value="ECO:0007669"/>
    <property type="project" value="UniProtKB-KW"/>
</dbReference>
<accession>A0AAN9BZN5</accession>
<name>A0AAN9BZN5_9CAEN</name>
<sequence length="658" mass="70669">MADMDTESNLAHKPVAVVNDALGNGDSDSAAAAAAAAAAVGAGGKNSTGPAGHPAPDSEPESDNFSETEEEVNLAKLDDADREMYEKFKQQEREEREEIERELKAHQELVRHQEELRLREKELQQTQDLIQQKRGQQNSPGSNSSHGSRPSSSGEGVGDGGRDGGGGGSGDRRSSGGSGGSNHHSNNNSLNSSVAGGLGGLGSGRMSSEELRAHVQQAAQLAALGQFSAMSPHLGMPPHGLPPRDLNGLHPLRAAGMLPTHGPFATGGGGGGGGTPVPDKFPRPPSQSAHPPSSLRSSPEPGGEGRAHHWTFEEQFKQLYELSDDNQRKEFLDDLFAFMQKRGSPVNRIPIMAKQTLDLYELFRLVVSKGGLVEVINKKLWREITKGLNLPSSITSAAFTLRTQYMKYLYPYECEKLKLSNPSELQAAIDGNRREGRRSSYGYDLSPGPTLVPSTHHLNGSLMNGKLGRGSPGGDQWTNGLCATDFWGRPQGIESWRAASPVLDLSNKTSISAAAAWAAQNRVPPHVLPAALDTHHSQIDDDDSPPHTPHPNPRGLTERDALAMEAASRAMEEATRKMEARLPVPPAMDSGGSPPRKRQMTEDDRMIPHVSMPSAHLKITSRNDGRSEVDGSLVVTMEVNGIMYQGLLFATAHPARRM</sequence>
<dbReference type="PROSITE" id="PS51011">
    <property type="entry name" value="ARID"/>
    <property type="match status" value="1"/>
</dbReference>
<evidence type="ECO:0000256" key="6">
    <source>
        <dbReference type="SAM" id="MobiDB-lite"/>
    </source>
</evidence>
<dbReference type="PROSITE" id="PS51486">
    <property type="entry name" value="REKLES"/>
    <property type="match status" value="1"/>
</dbReference>
<dbReference type="SMART" id="SM00501">
    <property type="entry name" value="BRIGHT"/>
    <property type="match status" value="1"/>
</dbReference>
<evidence type="ECO:0000256" key="4">
    <source>
        <dbReference type="ARBA" id="ARBA00023163"/>
    </source>
</evidence>
<reference evidence="9 10" key="1">
    <citation type="submission" date="2024-02" db="EMBL/GenBank/DDBJ databases">
        <title>Chromosome-scale genome assembly of the rough periwinkle Littorina saxatilis.</title>
        <authorList>
            <person name="De Jode A."/>
            <person name="Faria R."/>
            <person name="Formenti G."/>
            <person name="Sims Y."/>
            <person name="Smith T.P."/>
            <person name="Tracey A."/>
            <person name="Wood J.M.D."/>
            <person name="Zagrodzka Z.B."/>
            <person name="Johannesson K."/>
            <person name="Butlin R.K."/>
            <person name="Leder E.H."/>
        </authorList>
    </citation>
    <scope>NUCLEOTIDE SEQUENCE [LARGE SCALE GENOMIC DNA]</scope>
    <source>
        <strain evidence="9">Snail1</strain>
        <tissue evidence="9">Muscle</tissue>
    </source>
</reference>
<keyword evidence="2" id="KW-0805">Transcription regulation</keyword>
<evidence type="ECO:0000259" key="8">
    <source>
        <dbReference type="PROSITE" id="PS51486"/>
    </source>
</evidence>
<dbReference type="Pfam" id="PF01388">
    <property type="entry name" value="ARID"/>
    <property type="match status" value="1"/>
</dbReference>
<feature type="compositionally biased region" description="Basic and acidic residues" evidence="6">
    <location>
        <begin position="570"/>
        <end position="580"/>
    </location>
</feature>
<evidence type="ECO:0000256" key="1">
    <source>
        <dbReference type="ARBA" id="ARBA00004123"/>
    </source>
</evidence>
<dbReference type="PANTHER" id="PTHR15348">
    <property type="entry name" value="AT-RICH INTERACTIVE DOMAIN-CONTAINING PROTEIN ARID DOMAIN- CONTAINING PROTEIN DEAD RINGER PROTEIN B-CELL REGULATOR OF IGH TRANSCRIPTION BRIGHT"/>
    <property type="match status" value="1"/>
</dbReference>
<dbReference type="AlphaFoldDB" id="A0AAN9BZN5"/>
<dbReference type="InterPro" id="IPR023334">
    <property type="entry name" value="REKLES_domain"/>
</dbReference>
<dbReference type="GO" id="GO:0005634">
    <property type="term" value="C:nucleus"/>
    <property type="evidence" value="ECO:0007669"/>
    <property type="project" value="UniProtKB-SubCell"/>
</dbReference>
<feature type="compositionally biased region" description="Low complexity" evidence="6">
    <location>
        <begin position="134"/>
        <end position="154"/>
    </location>
</feature>
<feature type="region of interest" description="Disordered" evidence="6">
    <location>
        <begin position="536"/>
        <end position="600"/>
    </location>
</feature>
<evidence type="ECO:0000256" key="5">
    <source>
        <dbReference type="ARBA" id="ARBA00023242"/>
    </source>
</evidence>
<keyword evidence="5" id="KW-0539">Nucleus</keyword>
<feature type="compositionally biased region" description="Low complexity" evidence="6">
    <location>
        <begin position="181"/>
        <end position="195"/>
    </location>
</feature>
<feature type="compositionally biased region" description="Acidic residues" evidence="6">
    <location>
        <begin position="58"/>
        <end position="72"/>
    </location>
</feature>
<dbReference type="EMBL" id="JBAMIC010000001">
    <property type="protein sequence ID" value="KAK7115721.1"/>
    <property type="molecule type" value="Genomic_DNA"/>
</dbReference>
<protein>
    <submittedName>
        <fullName evidence="9">Uncharacterized protein</fullName>
    </submittedName>
</protein>
<comment type="subcellular location">
    <subcellularLocation>
        <location evidence="1">Nucleus</location>
    </subcellularLocation>
</comment>
<keyword evidence="3" id="KW-0238">DNA-binding</keyword>
<dbReference type="Gene3D" id="1.10.150.60">
    <property type="entry name" value="ARID DNA-binding domain"/>
    <property type="match status" value="1"/>
</dbReference>
<feature type="region of interest" description="Disordered" evidence="6">
    <location>
        <begin position="234"/>
        <end position="307"/>
    </location>
</feature>
<dbReference type="FunFam" id="1.10.150.60:FF:000007">
    <property type="entry name" value="AT-rich interactive domain-containing protein 3C"/>
    <property type="match status" value="1"/>
</dbReference>
<feature type="compositionally biased region" description="Gly residues" evidence="6">
    <location>
        <begin position="155"/>
        <end position="169"/>
    </location>
</feature>
<feature type="domain" description="REKLES" evidence="8">
    <location>
        <begin position="569"/>
        <end position="655"/>
    </location>
</feature>
<feature type="region of interest" description="Disordered" evidence="6">
    <location>
        <begin position="39"/>
        <end position="82"/>
    </location>
</feature>
<organism evidence="9 10">
    <name type="scientific">Littorina saxatilis</name>
    <dbReference type="NCBI Taxonomy" id="31220"/>
    <lineage>
        <taxon>Eukaryota</taxon>
        <taxon>Metazoa</taxon>
        <taxon>Spiralia</taxon>
        <taxon>Lophotrochozoa</taxon>
        <taxon>Mollusca</taxon>
        <taxon>Gastropoda</taxon>
        <taxon>Caenogastropoda</taxon>
        <taxon>Littorinimorpha</taxon>
        <taxon>Littorinoidea</taxon>
        <taxon>Littorinidae</taxon>
        <taxon>Littorina</taxon>
    </lineage>
</organism>
<feature type="domain" description="ARID" evidence="7">
    <location>
        <begin position="325"/>
        <end position="417"/>
    </location>
</feature>
<dbReference type="Proteomes" id="UP001374579">
    <property type="component" value="Unassembled WGS sequence"/>
</dbReference>
<proteinExistence type="predicted"/>